<dbReference type="GeneID" id="6078890"/>
<evidence type="ECO:0000313" key="2">
    <source>
        <dbReference type="Proteomes" id="UP000001194"/>
    </source>
</evidence>
<name>B0DHB2_LACBS</name>
<dbReference type="AlphaFoldDB" id="B0DHB2"/>
<reference evidence="1" key="1">
    <citation type="journal article" date="2008" name="Nature">
        <title>The genome of Laccaria bicolor provides insights into mycorrhizal symbiosis.</title>
        <authorList>
            <person name="Martin F."/>
            <person name="Aerts A."/>
            <person name="Ahren D."/>
            <person name="Brun A."/>
            <person name="Danchin E.G.J."/>
            <person name="Duchaussoy F."/>
            <person name="Gibon J."/>
            <person name="Kohler A."/>
            <person name="Lindquist E."/>
            <person name="Pereda V."/>
            <person name="Salamov A."/>
            <person name="Shapiro H.J."/>
            <person name="Wuyts J."/>
            <person name="Blaudez D."/>
            <person name="Buee M."/>
            <person name="Brokstein P."/>
            <person name="Canbaeck B."/>
            <person name="Cohen D."/>
            <person name="Courty P.E."/>
            <person name="Coutinho P.M."/>
            <person name="Delaruelle C."/>
            <person name="Detter J.C."/>
            <person name="Deveau A."/>
            <person name="DiFazio S."/>
            <person name="Duplessis S."/>
            <person name="Fraissinet-Tachet L."/>
            <person name="Lucic E."/>
            <person name="Frey-Klett P."/>
            <person name="Fourrey C."/>
            <person name="Feussner I."/>
            <person name="Gay G."/>
            <person name="Grimwood J."/>
            <person name="Hoegger P.J."/>
            <person name="Jain P."/>
            <person name="Kilaru S."/>
            <person name="Labbe J."/>
            <person name="Lin Y.C."/>
            <person name="Legue V."/>
            <person name="Le Tacon F."/>
            <person name="Marmeisse R."/>
            <person name="Melayah D."/>
            <person name="Montanini B."/>
            <person name="Muratet M."/>
            <person name="Nehls U."/>
            <person name="Niculita-Hirzel H."/>
            <person name="Oudot-Le Secq M.P."/>
            <person name="Peter M."/>
            <person name="Quesneville H."/>
            <person name="Rajashekar B."/>
            <person name="Reich M."/>
            <person name="Rouhier N."/>
            <person name="Schmutz J."/>
            <person name="Yin T."/>
            <person name="Chalot M."/>
            <person name="Henrissat B."/>
            <person name="Kuees U."/>
            <person name="Lucas S."/>
            <person name="Van de Peer Y."/>
            <person name="Podila G.K."/>
            <person name="Polle A."/>
            <person name="Pukkila P.J."/>
            <person name="Richardson P.M."/>
            <person name="Rouze P."/>
            <person name="Sanders I.R."/>
            <person name="Stajich J.E."/>
            <person name="Tunlid A."/>
            <person name="Tuskan G."/>
            <person name="Grigoriev I.V."/>
        </authorList>
    </citation>
    <scope>NUCLEOTIDE SEQUENCE [LARGE SCALE GENOMIC DNA]</scope>
</reference>
<gene>
    <name evidence="1" type="ORF">LACBIDRAFT_302210</name>
</gene>
<dbReference type="RefSeq" id="XP_001883370.1">
    <property type="nucleotide sequence ID" value="XM_001883335.1"/>
</dbReference>
<organism evidence="2">
    <name type="scientific">Laccaria bicolor (strain S238N-H82 / ATCC MYA-4686)</name>
    <name type="common">Bicoloured deceiver</name>
    <name type="synonym">Laccaria laccata var. bicolor</name>
    <dbReference type="NCBI Taxonomy" id="486041"/>
    <lineage>
        <taxon>Eukaryota</taxon>
        <taxon>Fungi</taxon>
        <taxon>Dikarya</taxon>
        <taxon>Basidiomycota</taxon>
        <taxon>Agaricomycotina</taxon>
        <taxon>Agaricomycetes</taxon>
        <taxon>Agaricomycetidae</taxon>
        <taxon>Agaricales</taxon>
        <taxon>Agaricineae</taxon>
        <taxon>Hydnangiaceae</taxon>
        <taxon>Laccaria</taxon>
    </lineage>
</organism>
<dbReference type="Proteomes" id="UP000001194">
    <property type="component" value="Unassembled WGS sequence"/>
</dbReference>
<protein>
    <submittedName>
        <fullName evidence="1">Predicted protein</fullName>
    </submittedName>
</protein>
<dbReference type="HOGENOM" id="CLU_125077_0_0_1"/>
<keyword evidence="2" id="KW-1185">Reference proteome</keyword>
<dbReference type="EMBL" id="DS547110">
    <property type="protein sequence ID" value="EDR06082.1"/>
    <property type="molecule type" value="Genomic_DNA"/>
</dbReference>
<accession>B0DHB2</accession>
<sequence length="186" mass="20838">MKQGIYKIDCTAHARAHDTLSPPGRPLPTLTLPICPSPHPSHQQSPFKFITTSPLSDIVPTQPCHNQHPDVVFGAHPNPQTQSVPTQASLSQATSLLHPSPAVPFRRRNWHPHCRPFKNQHPKLPHHPTTRHSRLALQPLRAVLLLLHESCTLTRMLWCAHINLGKWKAGFSFEVLFSPPSILPVM</sequence>
<evidence type="ECO:0000313" key="1">
    <source>
        <dbReference type="EMBL" id="EDR06082.1"/>
    </source>
</evidence>
<proteinExistence type="predicted"/>
<dbReference type="KEGG" id="lbc:LACBIDRAFT_302210"/>
<dbReference type="InParanoid" id="B0DHB2"/>